<proteinExistence type="predicted"/>
<accession>A0A0A9C648</accession>
<evidence type="ECO:0000313" key="2">
    <source>
        <dbReference type="EMBL" id="JAD71031.1"/>
    </source>
</evidence>
<dbReference type="AlphaFoldDB" id="A0A0A9C648"/>
<dbReference type="EMBL" id="GBRH01226864">
    <property type="protein sequence ID" value="JAD71031.1"/>
    <property type="molecule type" value="Transcribed_RNA"/>
</dbReference>
<reference evidence="2" key="1">
    <citation type="submission" date="2014-09" db="EMBL/GenBank/DDBJ databases">
        <authorList>
            <person name="Magalhaes I.L.F."/>
            <person name="Oliveira U."/>
            <person name="Santos F.R."/>
            <person name="Vidigal T.H.D.A."/>
            <person name="Brescovit A.D."/>
            <person name="Santos A.J."/>
        </authorList>
    </citation>
    <scope>NUCLEOTIDE SEQUENCE</scope>
    <source>
        <tissue evidence="2">Shoot tissue taken approximately 20 cm above the soil surface</tissue>
    </source>
</reference>
<evidence type="ECO:0000256" key="1">
    <source>
        <dbReference type="SAM" id="MobiDB-lite"/>
    </source>
</evidence>
<name>A0A0A9C648_ARUDO</name>
<feature type="region of interest" description="Disordered" evidence="1">
    <location>
        <begin position="1"/>
        <end position="41"/>
    </location>
</feature>
<reference evidence="2" key="2">
    <citation type="journal article" date="2015" name="Data Brief">
        <title>Shoot transcriptome of the giant reed, Arundo donax.</title>
        <authorList>
            <person name="Barrero R.A."/>
            <person name="Guerrero F.D."/>
            <person name="Moolhuijzen P."/>
            <person name="Goolsby J.A."/>
            <person name="Tidwell J."/>
            <person name="Bellgard S.E."/>
            <person name="Bellgard M.I."/>
        </authorList>
    </citation>
    <scope>NUCLEOTIDE SEQUENCE</scope>
    <source>
        <tissue evidence="2">Shoot tissue taken approximately 20 cm above the soil surface</tissue>
    </source>
</reference>
<organism evidence="2">
    <name type="scientific">Arundo donax</name>
    <name type="common">Giant reed</name>
    <name type="synonym">Donax arundinaceus</name>
    <dbReference type="NCBI Taxonomy" id="35708"/>
    <lineage>
        <taxon>Eukaryota</taxon>
        <taxon>Viridiplantae</taxon>
        <taxon>Streptophyta</taxon>
        <taxon>Embryophyta</taxon>
        <taxon>Tracheophyta</taxon>
        <taxon>Spermatophyta</taxon>
        <taxon>Magnoliopsida</taxon>
        <taxon>Liliopsida</taxon>
        <taxon>Poales</taxon>
        <taxon>Poaceae</taxon>
        <taxon>PACMAD clade</taxon>
        <taxon>Arundinoideae</taxon>
        <taxon>Arundineae</taxon>
        <taxon>Arundo</taxon>
    </lineage>
</organism>
<protein>
    <submittedName>
        <fullName evidence="2">Uncharacterized protein</fullName>
    </submittedName>
</protein>
<feature type="compositionally biased region" description="Polar residues" evidence="1">
    <location>
        <begin position="15"/>
        <end position="27"/>
    </location>
</feature>
<sequence length="41" mass="4670">MHNSKHKKCDHDLTVRTTQSSTGSTSIKPKRQHKRDGFSTC</sequence>